<protein>
    <recommendedName>
        <fullName evidence="3">Response regulatory domain-containing protein</fullName>
    </recommendedName>
</protein>
<evidence type="ECO:0000256" key="2">
    <source>
        <dbReference type="PROSITE-ProRule" id="PRU00169"/>
    </source>
</evidence>
<dbReference type="EMBL" id="LPWE01000011">
    <property type="protein sequence ID" value="ODR95289.1"/>
    <property type="molecule type" value="Genomic_DNA"/>
</dbReference>
<organism evidence="4 5">
    <name type="scientific">Methyloceanibacter stevinii</name>
    <dbReference type="NCBI Taxonomy" id="1774970"/>
    <lineage>
        <taxon>Bacteria</taxon>
        <taxon>Pseudomonadati</taxon>
        <taxon>Pseudomonadota</taxon>
        <taxon>Alphaproteobacteria</taxon>
        <taxon>Hyphomicrobiales</taxon>
        <taxon>Hyphomicrobiaceae</taxon>
        <taxon>Methyloceanibacter</taxon>
    </lineage>
</organism>
<dbReference type="PANTHER" id="PTHR44591">
    <property type="entry name" value="STRESS RESPONSE REGULATOR PROTEIN 1"/>
    <property type="match status" value="1"/>
</dbReference>
<reference evidence="4 5" key="1">
    <citation type="journal article" date="2016" name="Environ. Microbiol.">
        <title>New Methyloceanibacter diversity from North Sea sediments includes methanotroph containing solely the soluble methane monooxygenase.</title>
        <authorList>
            <person name="Vekeman B."/>
            <person name="Kerckhof F.M."/>
            <person name="Cremers G."/>
            <person name="de Vos P."/>
            <person name="Vandamme P."/>
            <person name="Boon N."/>
            <person name="Op den Camp H.J."/>
            <person name="Heylen K."/>
        </authorList>
    </citation>
    <scope>NUCLEOTIDE SEQUENCE [LARGE SCALE GENOMIC DNA]</scope>
    <source>
        <strain evidence="4 5">R-67176</strain>
    </source>
</reference>
<feature type="modified residue" description="4-aspartylphosphate" evidence="2">
    <location>
        <position position="63"/>
    </location>
</feature>
<dbReference type="InterPro" id="IPR011006">
    <property type="entry name" value="CheY-like_superfamily"/>
</dbReference>
<dbReference type="Gene3D" id="3.40.50.2300">
    <property type="match status" value="1"/>
</dbReference>
<evidence type="ECO:0000259" key="3">
    <source>
        <dbReference type="PROSITE" id="PS50110"/>
    </source>
</evidence>
<comment type="caution">
    <text evidence="4">The sequence shown here is derived from an EMBL/GenBank/DDBJ whole genome shotgun (WGS) entry which is preliminary data.</text>
</comment>
<dbReference type="SUPFAM" id="SSF52172">
    <property type="entry name" value="CheY-like"/>
    <property type="match status" value="1"/>
</dbReference>
<name>A0A1E3VP38_9HYPH</name>
<dbReference type="PANTHER" id="PTHR44591:SF24">
    <property type="entry name" value="PROTEIN-GLUTAMATE METHYLESTERASE_PROTEIN-GLUTAMINE GLUTAMINASE 1"/>
    <property type="match status" value="1"/>
</dbReference>
<keyword evidence="5" id="KW-1185">Reference proteome</keyword>
<gene>
    <name evidence="4" type="ORF">AUC70_06280</name>
</gene>
<evidence type="ECO:0000313" key="5">
    <source>
        <dbReference type="Proteomes" id="UP000094172"/>
    </source>
</evidence>
<dbReference type="PROSITE" id="PS50110">
    <property type="entry name" value="RESPONSE_REGULATORY"/>
    <property type="match status" value="1"/>
</dbReference>
<dbReference type="AlphaFoldDB" id="A0A1E3VP38"/>
<evidence type="ECO:0000256" key="1">
    <source>
        <dbReference type="ARBA" id="ARBA00022553"/>
    </source>
</evidence>
<dbReference type="GO" id="GO:0000160">
    <property type="term" value="P:phosphorelay signal transduction system"/>
    <property type="evidence" value="ECO:0007669"/>
    <property type="project" value="InterPro"/>
</dbReference>
<evidence type="ECO:0000313" key="4">
    <source>
        <dbReference type="EMBL" id="ODR95289.1"/>
    </source>
</evidence>
<proteinExistence type="predicted"/>
<keyword evidence="1 2" id="KW-0597">Phosphoprotein</keyword>
<dbReference type="InterPro" id="IPR001789">
    <property type="entry name" value="Sig_transdc_resp-reg_receiver"/>
</dbReference>
<dbReference type="InterPro" id="IPR050595">
    <property type="entry name" value="Bact_response_regulator"/>
</dbReference>
<dbReference type="Proteomes" id="UP000094172">
    <property type="component" value="Unassembled WGS sequence"/>
</dbReference>
<accession>A0A1E3VP38</accession>
<feature type="domain" description="Response regulatory" evidence="3">
    <location>
        <begin position="13"/>
        <end position="123"/>
    </location>
</feature>
<sequence>MSSRKTEPLKGLRVLVVEDQAPIALQLEDMLVESECEVVGPASRVGQALRLLSDNDVDAAVLDLNVAGELVYPVADALEARGLPYVFATGYDPSDVAGRYGHHRVLQKPFSRRVFLQAIRDTIRQD</sequence>
<dbReference type="STRING" id="1774970.AUC70_06280"/>
<dbReference type="SMART" id="SM00448">
    <property type="entry name" value="REC"/>
    <property type="match status" value="1"/>
</dbReference>
<dbReference type="Pfam" id="PF00072">
    <property type="entry name" value="Response_reg"/>
    <property type="match status" value="1"/>
</dbReference>